<sequence>MTDPVLKAKLIAMADMQDNPSPNVSEKSHDDRVISATGTTYSLKAESNSTRRAPAGGDRDIEPDEGFVEDFNSDTQSVNDEMNIDDDVDIDGSNPDLEGIECEEEVTQQASIKERFANVSASVGQKAKSLGKSIKDWVISLPNRVMNKMPRKVADAFVLHAPSPKALKERVIGKIANPSSHMQDLKRESSERLHNLSKPGGPSAHADDDQLAAVEKNIENTETELQTCKQALEDLLDHFDSEDALQRRDELNQRISTLTSDLKSYQLAEKMLLKMIKPVADKVQKDLQAEERTDYDAKADTFKQQSKGLDTELALLEKDYADLKSSLKKNIQALKKEINAKEAEIKKLQNKMEQIDSKEEAVENPFVYLGGVAVPYDQAGDMLKNKQEELLDLRQSLENTQHNISSKKKEVTDQRDKLANLRNEMRKDKSAFERNVNAIKKGTK</sequence>
<name>A0ABP8V7T6_9GAMM</name>
<feature type="compositionally biased region" description="Basic and acidic residues" evidence="1">
    <location>
        <begin position="421"/>
        <end position="432"/>
    </location>
</feature>
<accession>A0ABP8V7T6</accession>
<evidence type="ECO:0000313" key="2">
    <source>
        <dbReference type="EMBL" id="GAA4651381.1"/>
    </source>
</evidence>
<dbReference type="Gene3D" id="1.10.287.1490">
    <property type="match status" value="1"/>
</dbReference>
<feature type="region of interest" description="Disordered" evidence="1">
    <location>
        <begin position="14"/>
        <end position="33"/>
    </location>
</feature>
<gene>
    <name evidence="2" type="ORF">GCM10023116_36650</name>
</gene>
<feature type="compositionally biased region" description="Polar residues" evidence="1">
    <location>
        <begin position="38"/>
        <end position="51"/>
    </location>
</feature>
<reference evidence="3" key="1">
    <citation type="journal article" date="2019" name="Int. J. Syst. Evol. Microbiol.">
        <title>The Global Catalogue of Microorganisms (GCM) 10K type strain sequencing project: providing services to taxonomists for standard genome sequencing and annotation.</title>
        <authorList>
            <consortium name="The Broad Institute Genomics Platform"/>
            <consortium name="The Broad Institute Genome Sequencing Center for Infectious Disease"/>
            <person name="Wu L."/>
            <person name="Ma J."/>
        </authorList>
    </citation>
    <scope>NUCLEOTIDE SEQUENCE [LARGE SCALE GENOMIC DNA]</scope>
    <source>
        <strain evidence="3">JCM 17805</strain>
    </source>
</reference>
<keyword evidence="3" id="KW-1185">Reference proteome</keyword>
<feature type="compositionally biased region" description="Basic and acidic residues" evidence="1">
    <location>
        <begin position="183"/>
        <end position="194"/>
    </location>
</feature>
<evidence type="ECO:0000256" key="1">
    <source>
        <dbReference type="SAM" id="MobiDB-lite"/>
    </source>
</evidence>
<dbReference type="EMBL" id="BAABFL010000450">
    <property type="protein sequence ID" value="GAA4651381.1"/>
    <property type="molecule type" value="Genomic_DNA"/>
</dbReference>
<dbReference type="Proteomes" id="UP001500604">
    <property type="component" value="Unassembled WGS sequence"/>
</dbReference>
<comment type="caution">
    <text evidence="2">The sequence shown here is derived from an EMBL/GenBank/DDBJ whole genome shotgun (WGS) entry which is preliminary data.</text>
</comment>
<feature type="region of interest" description="Disordered" evidence="1">
    <location>
        <begin position="421"/>
        <end position="444"/>
    </location>
</feature>
<proteinExistence type="predicted"/>
<protein>
    <submittedName>
        <fullName evidence="2">Uncharacterized protein</fullName>
    </submittedName>
</protein>
<feature type="region of interest" description="Disordered" evidence="1">
    <location>
        <begin position="177"/>
        <end position="207"/>
    </location>
</feature>
<feature type="region of interest" description="Disordered" evidence="1">
    <location>
        <begin position="38"/>
        <end position="66"/>
    </location>
</feature>
<organism evidence="2 3">
    <name type="scientific">Kistimonas scapharcae</name>
    <dbReference type="NCBI Taxonomy" id="1036133"/>
    <lineage>
        <taxon>Bacteria</taxon>
        <taxon>Pseudomonadati</taxon>
        <taxon>Pseudomonadota</taxon>
        <taxon>Gammaproteobacteria</taxon>
        <taxon>Oceanospirillales</taxon>
        <taxon>Endozoicomonadaceae</taxon>
        <taxon>Kistimonas</taxon>
    </lineage>
</organism>
<evidence type="ECO:0000313" key="3">
    <source>
        <dbReference type="Proteomes" id="UP001500604"/>
    </source>
</evidence>